<dbReference type="PANTHER" id="PTHR18964">
    <property type="entry name" value="ROK (REPRESSOR, ORF, KINASE) FAMILY"/>
    <property type="match status" value="1"/>
</dbReference>
<reference evidence="3" key="1">
    <citation type="submission" date="2020-02" db="EMBL/GenBank/DDBJ databases">
        <title>Streptomyces sp. ASO4wet.</title>
        <authorList>
            <person name="Risdian C."/>
            <person name="Landwehr W."/>
            <person name="Schupp P."/>
            <person name="Wink J."/>
        </authorList>
    </citation>
    <scope>NUCLEOTIDE SEQUENCE [LARGE SCALE GENOMIC DNA]</scope>
    <source>
        <strain evidence="3">ASO4wet</strain>
    </source>
</reference>
<dbReference type="InterPro" id="IPR036390">
    <property type="entry name" value="WH_DNA-bd_sf"/>
</dbReference>
<dbReference type="InterPro" id="IPR036388">
    <property type="entry name" value="WH-like_DNA-bd_sf"/>
</dbReference>
<keyword evidence="3" id="KW-1185">Reference proteome</keyword>
<dbReference type="InterPro" id="IPR000600">
    <property type="entry name" value="ROK"/>
</dbReference>
<name>A0A7T1WR35_9ACTN</name>
<protein>
    <submittedName>
        <fullName evidence="2">ROK family transcriptional regulator</fullName>
    </submittedName>
</protein>
<evidence type="ECO:0000313" key="2">
    <source>
        <dbReference type="EMBL" id="QPP05876.1"/>
    </source>
</evidence>
<dbReference type="Gene3D" id="3.30.420.40">
    <property type="match status" value="2"/>
</dbReference>
<dbReference type="AlphaFoldDB" id="A0A7T1WR35"/>
<evidence type="ECO:0000313" key="3">
    <source>
        <dbReference type="Proteomes" id="UP000595046"/>
    </source>
</evidence>
<proteinExistence type="inferred from homology"/>
<gene>
    <name evidence="2" type="ORF">G4Z16_05100</name>
</gene>
<dbReference type="SUPFAM" id="SSF53067">
    <property type="entry name" value="Actin-like ATPase domain"/>
    <property type="match status" value="1"/>
</dbReference>
<accession>A0A7T1WR35</accession>
<dbReference type="Pfam" id="PF00480">
    <property type="entry name" value="ROK"/>
    <property type="match status" value="1"/>
</dbReference>
<dbReference type="PANTHER" id="PTHR18964:SF149">
    <property type="entry name" value="BIFUNCTIONAL UDP-N-ACETYLGLUCOSAMINE 2-EPIMERASE_N-ACETYLMANNOSAMINE KINASE"/>
    <property type="match status" value="1"/>
</dbReference>
<dbReference type="RefSeq" id="WP_197349397.1">
    <property type="nucleotide sequence ID" value="NZ_CP048882.1"/>
</dbReference>
<sequence>MGGYDGRTVRDLRRSNRASVLRRLYFEGPLSRQELGPATGLSSGSISNVVTELLAEGVLEEAGSVGSDGGRPRTLLRVAPYSACLVGVDVGETRVRVELFDLKLTEVARSEQPLDDGRHDAALVVQLIEKGLAAVLAQVGASTGPLLGVGIGVPGIVERREDRGAVVHGQTIGWDAVPLEAMLRESAGLPEGGALAGEQRAPLHIDNGAKTLGQAEMWFGAGRGARDAVIALIGSGVGACVVTGGEPYGGASSGAGEWGHTVLTVGGRRCRCGARGCLEAYVGASAVIERWREAGGEPGTDDEESALAALLAAGEGEGADGRIAADVLAETAEYLGAGIADLVNLFNPERIVIGGWAGLLLGPQLLPAVREATGAYALRYPAARTAVELCRLGPDAVTVGAATLPLRRFLDGGGSPPPGVALSV</sequence>
<dbReference type="KEGG" id="sbat:G4Z16_05100"/>
<dbReference type="EMBL" id="CP048882">
    <property type="protein sequence ID" value="QPP05876.1"/>
    <property type="molecule type" value="Genomic_DNA"/>
</dbReference>
<comment type="similarity">
    <text evidence="1">Belongs to the ROK (NagC/XylR) family.</text>
</comment>
<dbReference type="InterPro" id="IPR043129">
    <property type="entry name" value="ATPase_NBD"/>
</dbReference>
<organism evidence="2 3">
    <name type="scientific">Streptomyces bathyalis</name>
    <dbReference type="NCBI Taxonomy" id="2710756"/>
    <lineage>
        <taxon>Bacteria</taxon>
        <taxon>Bacillati</taxon>
        <taxon>Actinomycetota</taxon>
        <taxon>Actinomycetes</taxon>
        <taxon>Kitasatosporales</taxon>
        <taxon>Streptomycetaceae</taxon>
        <taxon>Streptomyces</taxon>
    </lineage>
</organism>
<dbReference type="Proteomes" id="UP000595046">
    <property type="component" value="Chromosome"/>
</dbReference>
<dbReference type="SUPFAM" id="SSF46785">
    <property type="entry name" value="Winged helix' DNA-binding domain"/>
    <property type="match status" value="1"/>
</dbReference>
<evidence type="ECO:0000256" key="1">
    <source>
        <dbReference type="ARBA" id="ARBA00006479"/>
    </source>
</evidence>
<dbReference type="Gene3D" id="1.10.10.10">
    <property type="entry name" value="Winged helix-like DNA-binding domain superfamily/Winged helix DNA-binding domain"/>
    <property type="match status" value="1"/>
</dbReference>